<feature type="domain" description="Methyltransferase" evidence="3">
    <location>
        <begin position="203"/>
        <end position="299"/>
    </location>
</feature>
<dbReference type="Proteomes" id="UP000198534">
    <property type="component" value="Unassembled WGS sequence"/>
</dbReference>
<evidence type="ECO:0000313" key="5">
    <source>
        <dbReference type="Proteomes" id="UP000198534"/>
    </source>
</evidence>
<keyword evidence="4" id="KW-0830">Ubiquinone</keyword>
<dbReference type="InterPro" id="IPR041698">
    <property type="entry name" value="Methyltransf_25"/>
</dbReference>
<evidence type="ECO:0000259" key="3">
    <source>
        <dbReference type="Pfam" id="PF13649"/>
    </source>
</evidence>
<accession>A0A1H2PZJ0</accession>
<dbReference type="Gene3D" id="3.40.50.150">
    <property type="entry name" value="Vaccinia Virus protein VP39"/>
    <property type="match status" value="1"/>
</dbReference>
<organism evidence="4 5">
    <name type="scientific">Marininema mesophilum</name>
    <dbReference type="NCBI Taxonomy" id="1048340"/>
    <lineage>
        <taxon>Bacteria</taxon>
        <taxon>Bacillati</taxon>
        <taxon>Bacillota</taxon>
        <taxon>Bacilli</taxon>
        <taxon>Bacillales</taxon>
        <taxon>Thermoactinomycetaceae</taxon>
        <taxon>Marininema</taxon>
    </lineage>
</organism>
<dbReference type="AlphaFoldDB" id="A0A1H2PZJ0"/>
<name>A0A1H2PZJ0_9BACL</name>
<dbReference type="RefSeq" id="WP_218142270.1">
    <property type="nucleotide sequence ID" value="NZ_FNNQ01000001.1"/>
</dbReference>
<evidence type="ECO:0000313" key="4">
    <source>
        <dbReference type="EMBL" id="SDW00257.1"/>
    </source>
</evidence>
<evidence type="ECO:0000256" key="2">
    <source>
        <dbReference type="ARBA" id="ARBA00022679"/>
    </source>
</evidence>
<keyword evidence="5" id="KW-1185">Reference proteome</keyword>
<sequence>MSFLRLMNLVQDDAITRDEIEQFMCSNTFYLYEFTDFKEKGPNILFKNADRRCECREVEGKENSIPRRFPEAKKLIGIVHSRLQYEEFSFVDGAYTTIKRERIGIGETLVIPPDTTYRLYSVDESNPAQVIEVSLSDTCEFMFHSHPAAPIHGLETDLTDYYYGYDERYKKVYAEGGTLWEEEGANEALVWFAQHYGLKGKRVIDLGCGEGRDSLYLAQQGVHVTGVDVARSALEKARERARAGELFCTFLERDVLYLRNIPAETFDFAINMGCLHMITEEELRLKHLQRVYQIVKPGGYFLLAHCREKWLEGFFSVPDYDTVGPVVPGRVIERKIRTKEGSKMIPLELLPYKEASSDELTKELKKAGFSVVQVFNEFTEAFGNTNVLVAQKPQTLQEGFD</sequence>
<protein>
    <submittedName>
        <fullName evidence="4">Ubiquinone/menaquinone biosynthesis C-methylase UbiE</fullName>
    </submittedName>
</protein>
<dbReference type="PANTHER" id="PTHR43861">
    <property type="entry name" value="TRANS-ACONITATE 2-METHYLTRANSFERASE-RELATED"/>
    <property type="match status" value="1"/>
</dbReference>
<dbReference type="Pfam" id="PF13649">
    <property type="entry name" value="Methyltransf_25"/>
    <property type="match status" value="1"/>
</dbReference>
<dbReference type="EMBL" id="FNNQ01000001">
    <property type="protein sequence ID" value="SDW00257.1"/>
    <property type="molecule type" value="Genomic_DNA"/>
</dbReference>
<proteinExistence type="predicted"/>
<dbReference type="InterPro" id="IPR029063">
    <property type="entry name" value="SAM-dependent_MTases_sf"/>
</dbReference>
<dbReference type="GO" id="GO:0008168">
    <property type="term" value="F:methyltransferase activity"/>
    <property type="evidence" value="ECO:0007669"/>
    <property type="project" value="UniProtKB-KW"/>
</dbReference>
<dbReference type="CDD" id="cd02440">
    <property type="entry name" value="AdoMet_MTases"/>
    <property type="match status" value="1"/>
</dbReference>
<dbReference type="SUPFAM" id="SSF53335">
    <property type="entry name" value="S-adenosyl-L-methionine-dependent methyltransferases"/>
    <property type="match status" value="1"/>
</dbReference>
<dbReference type="GO" id="GO:0032259">
    <property type="term" value="P:methylation"/>
    <property type="evidence" value="ECO:0007669"/>
    <property type="project" value="UniProtKB-KW"/>
</dbReference>
<dbReference type="STRING" id="1048340.SAMN05444487_10138"/>
<reference evidence="4 5" key="1">
    <citation type="submission" date="2016-10" db="EMBL/GenBank/DDBJ databases">
        <authorList>
            <person name="de Groot N.N."/>
        </authorList>
    </citation>
    <scope>NUCLEOTIDE SEQUENCE [LARGE SCALE GENOMIC DNA]</scope>
    <source>
        <strain evidence="4 5">DSM 45610</strain>
    </source>
</reference>
<evidence type="ECO:0000256" key="1">
    <source>
        <dbReference type="ARBA" id="ARBA00022603"/>
    </source>
</evidence>
<keyword evidence="2" id="KW-0808">Transferase</keyword>
<keyword evidence="1 4" id="KW-0489">Methyltransferase</keyword>
<dbReference type="PANTHER" id="PTHR43861:SF1">
    <property type="entry name" value="TRANS-ACONITATE 2-METHYLTRANSFERASE"/>
    <property type="match status" value="1"/>
</dbReference>
<gene>
    <name evidence="4" type="ORF">SAMN05444487_10138</name>
</gene>